<evidence type="ECO:0000313" key="1">
    <source>
        <dbReference type="EMBL" id="GID54357.1"/>
    </source>
</evidence>
<reference evidence="1 2" key="1">
    <citation type="submission" date="2021-01" db="EMBL/GenBank/DDBJ databases">
        <title>Whole genome shotgun sequence of Actinoplanes couchii NBRC 106145.</title>
        <authorList>
            <person name="Komaki H."/>
            <person name="Tamura T."/>
        </authorList>
    </citation>
    <scope>NUCLEOTIDE SEQUENCE [LARGE SCALE GENOMIC DNA]</scope>
    <source>
        <strain evidence="1 2">NBRC 106145</strain>
    </source>
</reference>
<dbReference type="EMBL" id="BOMG01000040">
    <property type="protein sequence ID" value="GID54357.1"/>
    <property type="molecule type" value="Genomic_DNA"/>
</dbReference>
<gene>
    <name evidence="1" type="ORF">Aco03nite_027610</name>
</gene>
<dbReference type="RefSeq" id="WP_203795466.1">
    <property type="nucleotide sequence ID" value="NZ_BAAAQE010000035.1"/>
</dbReference>
<dbReference type="CDD" id="cd00093">
    <property type="entry name" value="HTH_XRE"/>
    <property type="match status" value="1"/>
</dbReference>
<organism evidence="1 2">
    <name type="scientific">Actinoplanes couchii</name>
    <dbReference type="NCBI Taxonomy" id="403638"/>
    <lineage>
        <taxon>Bacteria</taxon>
        <taxon>Bacillati</taxon>
        <taxon>Actinomycetota</taxon>
        <taxon>Actinomycetes</taxon>
        <taxon>Micromonosporales</taxon>
        <taxon>Micromonosporaceae</taxon>
        <taxon>Actinoplanes</taxon>
    </lineage>
</organism>
<dbReference type="Gene3D" id="1.10.260.40">
    <property type="entry name" value="lambda repressor-like DNA-binding domains"/>
    <property type="match status" value="1"/>
</dbReference>
<dbReference type="SUPFAM" id="SSF47413">
    <property type="entry name" value="lambda repressor-like DNA-binding domains"/>
    <property type="match status" value="1"/>
</dbReference>
<accession>A0ABQ3X764</accession>
<dbReference type="InterPro" id="IPR001387">
    <property type="entry name" value="Cro/C1-type_HTH"/>
</dbReference>
<name>A0ABQ3X764_9ACTN</name>
<evidence type="ECO:0008006" key="3">
    <source>
        <dbReference type="Google" id="ProtNLM"/>
    </source>
</evidence>
<dbReference type="Proteomes" id="UP000612282">
    <property type="component" value="Unassembled WGS sequence"/>
</dbReference>
<keyword evidence="2" id="KW-1185">Reference proteome</keyword>
<comment type="caution">
    <text evidence="1">The sequence shown here is derived from an EMBL/GenBank/DDBJ whole genome shotgun (WGS) entry which is preliminary data.</text>
</comment>
<dbReference type="InterPro" id="IPR010982">
    <property type="entry name" value="Lambda_DNA-bd_dom_sf"/>
</dbReference>
<sequence length="197" mass="21158">MTGSDDSPSLYQERASTPRGRLGLAAASAAAKIARLLHAAKTASGMTSKEIATGLDVTEGRVSQVLSGDGNLHIATIARFVRAMGYELQVTAVPIEPGRPALDLLGRRSRRKGSGRDEKTYEVFLQTFLTHEGPVRVPMMVAADEVLRPAPHGAPDQVARVRVSPRGHIRRLPASSRSDGWRTGAVEVTRTAEARNE</sequence>
<evidence type="ECO:0000313" key="2">
    <source>
        <dbReference type="Proteomes" id="UP000612282"/>
    </source>
</evidence>
<proteinExistence type="predicted"/>
<protein>
    <recommendedName>
        <fullName evidence="3">HTH cro/C1-type domain-containing protein</fullName>
    </recommendedName>
</protein>